<dbReference type="InterPro" id="IPR026956">
    <property type="entry name" value="D-ser_dehydrat-like_dom"/>
</dbReference>
<evidence type="ECO:0000259" key="3">
    <source>
        <dbReference type="SMART" id="SM01119"/>
    </source>
</evidence>
<keyword evidence="2" id="KW-0456">Lyase</keyword>
<organism evidence="4 5">
    <name type="scientific">Actinomadura hallensis</name>
    <dbReference type="NCBI Taxonomy" id="337895"/>
    <lineage>
        <taxon>Bacteria</taxon>
        <taxon>Bacillati</taxon>
        <taxon>Actinomycetota</taxon>
        <taxon>Actinomycetes</taxon>
        <taxon>Streptosporangiales</taxon>
        <taxon>Thermomonosporaceae</taxon>
        <taxon>Actinomadura</taxon>
    </lineage>
</organism>
<dbReference type="Pfam" id="PF14031">
    <property type="entry name" value="D-ser_dehydrat"/>
    <property type="match status" value="1"/>
</dbReference>
<dbReference type="SMART" id="SM01119">
    <property type="entry name" value="D-ser_dehydrat"/>
    <property type="match status" value="1"/>
</dbReference>
<keyword evidence="5" id="KW-1185">Reference proteome</keyword>
<evidence type="ECO:0000256" key="1">
    <source>
        <dbReference type="ARBA" id="ARBA00005323"/>
    </source>
</evidence>
<dbReference type="Gene3D" id="3.20.20.10">
    <property type="entry name" value="Alanine racemase"/>
    <property type="match status" value="1"/>
</dbReference>
<comment type="similarity">
    <text evidence="1">Belongs to the DSD1 family.</text>
</comment>
<dbReference type="Gene3D" id="2.40.37.20">
    <property type="entry name" value="D-serine dehydratase-like domain"/>
    <property type="match status" value="1"/>
</dbReference>
<comment type="caution">
    <text evidence="4">The sequence shown here is derived from an EMBL/GenBank/DDBJ whole genome shotgun (WGS) entry which is preliminary data.</text>
</comment>
<accession>A0A543I7Z9</accession>
<dbReference type="AlphaFoldDB" id="A0A543I7Z9"/>
<dbReference type="Pfam" id="PF01168">
    <property type="entry name" value="Ala_racemase_N"/>
    <property type="match status" value="1"/>
</dbReference>
<dbReference type="PANTHER" id="PTHR28004:SF2">
    <property type="entry name" value="D-SERINE DEHYDRATASE"/>
    <property type="match status" value="1"/>
</dbReference>
<feature type="domain" description="D-serine dehydratase-like" evidence="3">
    <location>
        <begin position="274"/>
        <end position="371"/>
    </location>
</feature>
<dbReference type="InterPro" id="IPR042208">
    <property type="entry name" value="D-ser_dehydrat-like_sf"/>
</dbReference>
<dbReference type="InterPro" id="IPR051466">
    <property type="entry name" value="D-amino_acid_metab_enzyme"/>
</dbReference>
<sequence>MAAGRRSATGDGAGVTAGLPLPLDELPTPALLVDRVRMEANLTAMAGSIGEAGVALRPHFKTSKCLAVARRQLAHGATGFTCATPAEVALLQNAGIKDILWAHQPVGPAKVAFAVEAVARGGLTIALDSVEVAQPLSEAAAKAGVTVPFALEVDTGLHRAGVDPDKAVATVAALTSMPALELRGVLTHEGHVAKHGSDRAGLEAAGDLAGRTLAQVAEALRADGHECPLVSVGSTPAATSAPFADGVTEARPGTYVYFDANQVGLGSARIEQCAQTVLARVVSAQRPGTVIIDAGIKAMSSDSMATAGILGIVCDASGAPLDGITFANGNEEHGYLTGPGTASLRVGDLLRIIPNHACGTTNMWSFLHFVENGRAVERHPIEARH</sequence>
<dbReference type="InterPro" id="IPR001608">
    <property type="entry name" value="Ala_racemase_N"/>
</dbReference>
<name>A0A543I7Z9_9ACTN</name>
<dbReference type="PANTHER" id="PTHR28004">
    <property type="entry name" value="ZGC:162816-RELATED"/>
    <property type="match status" value="1"/>
</dbReference>
<evidence type="ECO:0000313" key="5">
    <source>
        <dbReference type="Proteomes" id="UP000316706"/>
    </source>
</evidence>
<dbReference type="GO" id="GO:0008721">
    <property type="term" value="F:D-serine ammonia-lyase activity"/>
    <property type="evidence" value="ECO:0007669"/>
    <property type="project" value="TreeGrafter"/>
</dbReference>
<evidence type="ECO:0000256" key="2">
    <source>
        <dbReference type="ARBA" id="ARBA00023239"/>
    </source>
</evidence>
<dbReference type="InterPro" id="IPR029066">
    <property type="entry name" value="PLP-binding_barrel"/>
</dbReference>
<dbReference type="Proteomes" id="UP000316706">
    <property type="component" value="Unassembled WGS sequence"/>
</dbReference>
<evidence type="ECO:0000313" key="4">
    <source>
        <dbReference type="EMBL" id="TQM66620.1"/>
    </source>
</evidence>
<proteinExistence type="inferred from homology"/>
<reference evidence="4 5" key="1">
    <citation type="submission" date="2019-06" db="EMBL/GenBank/DDBJ databases">
        <title>Sequencing the genomes of 1000 actinobacteria strains.</title>
        <authorList>
            <person name="Klenk H.-P."/>
        </authorList>
    </citation>
    <scope>NUCLEOTIDE SEQUENCE [LARGE SCALE GENOMIC DNA]</scope>
    <source>
        <strain evidence="4 5">DSM 45043</strain>
    </source>
</reference>
<dbReference type="OrthoDB" id="9811417at2"/>
<dbReference type="EMBL" id="VFPO01000001">
    <property type="protein sequence ID" value="TQM66620.1"/>
    <property type="molecule type" value="Genomic_DNA"/>
</dbReference>
<gene>
    <name evidence="4" type="ORF">FHX41_0201</name>
</gene>
<protein>
    <submittedName>
        <fullName evidence="4">D-serine deaminase-like pyridoxal phosphate-dependent protein</fullName>
    </submittedName>
</protein>
<dbReference type="SUPFAM" id="SSF51419">
    <property type="entry name" value="PLP-binding barrel"/>
    <property type="match status" value="1"/>
</dbReference>
<dbReference type="GO" id="GO:0036088">
    <property type="term" value="P:D-serine catabolic process"/>
    <property type="evidence" value="ECO:0007669"/>
    <property type="project" value="TreeGrafter"/>
</dbReference>